<dbReference type="RefSeq" id="WP_336544511.1">
    <property type="nucleotide sequence ID" value="NZ_JBBBDM010000001.1"/>
</dbReference>
<dbReference type="CDD" id="cd00761">
    <property type="entry name" value="Glyco_tranf_GTA_type"/>
    <property type="match status" value="1"/>
</dbReference>
<evidence type="ECO:0000313" key="3">
    <source>
        <dbReference type="Proteomes" id="UP001367771"/>
    </source>
</evidence>
<dbReference type="PANTHER" id="PTHR43685">
    <property type="entry name" value="GLYCOSYLTRANSFERASE"/>
    <property type="match status" value="1"/>
</dbReference>
<proteinExistence type="predicted"/>
<protein>
    <submittedName>
        <fullName evidence="2">Glycosyltransferase family 2 protein</fullName>
    </submittedName>
</protein>
<dbReference type="InterPro" id="IPR001173">
    <property type="entry name" value="Glyco_trans_2-like"/>
</dbReference>
<dbReference type="InterPro" id="IPR029044">
    <property type="entry name" value="Nucleotide-diphossugar_trans"/>
</dbReference>
<dbReference type="PANTHER" id="PTHR43685:SF2">
    <property type="entry name" value="GLYCOSYLTRANSFERASE 2-LIKE DOMAIN-CONTAINING PROTEIN"/>
    <property type="match status" value="1"/>
</dbReference>
<evidence type="ECO:0000259" key="1">
    <source>
        <dbReference type="Pfam" id="PF00535"/>
    </source>
</evidence>
<feature type="domain" description="Glycosyltransferase 2-like" evidence="1">
    <location>
        <begin position="23"/>
        <end position="130"/>
    </location>
</feature>
<sequence length="338" mass="37782">MTHIFPNSMAKLRDDRSDDSVDIVMRTKNRPALLGRALSSVVNQQHRQWNLYLINDGGDPAPVDQLVATFADELAGRVTVVHHPDSLGMAAAANRGMTLGTAAFVAAHDDDDSWDETYLARCTGHLLAPENRRFGGVLTKWNKIGEVFDGSQVELREALVDGYDGTVLDFLEVIRTPRIPPIALLWRRSVVNHIGFLNPHLPIFDDWDLIMRGLQIADIALLPDALANYHLRITADAGDYANTITEWQPIYHTYDILYRNGLLRALFDRDPTQLGLVVNLLKNAEHVRGQVQSIQIASHRELSGNDHHLDGRLTTLETEVRESRRLLEQLCAAVGQPA</sequence>
<reference evidence="2 3" key="1">
    <citation type="journal article" date="2013" name="Int. J. Syst. Evol. Microbiol.">
        <title>Sphingomonas kyungheensis sp. nov., a bacterium with ginsenoside-converting activity isolated from soil of a ginseng field.</title>
        <authorList>
            <person name="Son H.M."/>
            <person name="Yang J.E."/>
            <person name="Park Y."/>
            <person name="Han C.K."/>
            <person name="Kim S.G."/>
            <person name="Kook M."/>
            <person name="Yi T.H."/>
        </authorList>
    </citation>
    <scope>NUCLEOTIDE SEQUENCE [LARGE SCALE GENOMIC DNA]</scope>
    <source>
        <strain evidence="2 3">LMG 26582</strain>
    </source>
</reference>
<accession>A0ABU8GZD6</accession>
<name>A0ABU8GZD6_9SPHN</name>
<dbReference type="Gene3D" id="3.90.550.10">
    <property type="entry name" value="Spore Coat Polysaccharide Biosynthesis Protein SpsA, Chain A"/>
    <property type="match status" value="1"/>
</dbReference>
<dbReference type="Pfam" id="PF00535">
    <property type="entry name" value="Glycos_transf_2"/>
    <property type="match status" value="1"/>
</dbReference>
<evidence type="ECO:0000313" key="2">
    <source>
        <dbReference type="EMBL" id="MEI5686211.1"/>
    </source>
</evidence>
<organism evidence="2 3">
    <name type="scientific">Sphingomonas kyungheensis</name>
    <dbReference type="NCBI Taxonomy" id="1069987"/>
    <lineage>
        <taxon>Bacteria</taxon>
        <taxon>Pseudomonadati</taxon>
        <taxon>Pseudomonadota</taxon>
        <taxon>Alphaproteobacteria</taxon>
        <taxon>Sphingomonadales</taxon>
        <taxon>Sphingomonadaceae</taxon>
        <taxon>Sphingomonas</taxon>
    </lineage>
</organism>
<dbReference type="Proteomes" id="UP001367771">
    <property type="component" value="Unassembled WGS sequence"/>
</dbReference>
<dbReference type="EMBL" id="JBBBDM010000001">
    <property type="protein sequence ID" value="MEI5686211.1"/>
    <property type="molecule type" value="Genomic_DNA"/>
</dbReference>
<dbReference type="InterPro" id="IPR050834">
    <property type="entry name" value="Glycosyltransf_2"/>
</dbReference>
<comment type="caution">
    <text evidence="2">The sequence shown here is derived from an EMBL/GenBank/DDBJ whole genome shotgun (WGS) entry which is preliminary data.</text>
</comment>
<dbReference type="SUPFAM" id="SSF53448">
    <property type="entry name" value="Nucleotide-diphospho-sugar transferases"/>
    <property type="match status" value="1"/>
</dbReference>
<keyword evidence="3" id="KW-1185">Reference proteome</keyword>
<gene>
    <name evidence="2" type="ORF">V8201_03860</name>
</gene>